<reference evidence="2 3" key="1">
    <citation type="submission" date="2019-02" db="EMBL/GenBank/DDBJ databases">
        <title>Deep-cultivation of Planctomycetes and their phenomic and genomic characterization uncovers novel biology.</title>
        <authorList>
            <person name="Wiegand S."/>
            <person name="Jogler M."/>
            <person name="Boedeker C."/>
            <person name="Pinto D."/>
            <person name="Vollmers J."/>
            <person name="Rivas-Marin E."/>
            <person name="Kohn T."/>
            <person name="Peeters S.H."/>
            <person name="Heuer A."/>
            <person name="Rast P."/>
            <person name="Oberbeckmann S."/>
            <person name="Bunk B."/>
            <person name="Jeske O."/>
            <person name="Meyerdierks A."/>
            <person name="Storesund J.E."/>
            <person name="Kallscheuer N."/>
            <person name="Luecker S."/>
            <person name="Lage O.M."/>
            <person name="Pohl T."/>
            <person name="Merkel B.J."/>
            <person name="Hornburger P."/>
            <person name="Mueller R.-W."/>
            <person name="Bruemmer F."/>
            <person name="Labrenz M."/>
            <person name="Spormann A.M."/>
            <person name="Op Den Camp H."/>
            <person name="Overmann J."/>
            <person name="Amann R."/>
            <person name="Jetten M.S.M."/>
            <person name="Mascher T."/>
            <person name="Medema M.H."/>
            <person name="Devos D.P."/>
            <person name="Kaster A.-K."/>
            <person name="Ovreas L."/>
            <person name="Rohde M."/>
            <person name="Galperin M.Y."/>
            <person name="Jogler C."/>
        </authorList>
    </citation>
    <scope>NUCLEOTIDE SEQUENCE [LARGE SCALE GENOMIC DNA]</scope>
    <source>
        <strain evidence="2 3">Poly59</strain>
    </source>
</reference>
<evidence type="ECO:0000313" key="2">
    <source>
        <dbReference type="EMBL" id="TWU46644.1"/>
    </source>
</evidence>
<dbReference type="RefSeq" id="WP_146537136.1">
    <property type="nucleotide sequence ID" value="NZ_SJPX01000006.1"/>
</dbReference>
<keyword evidence="3" id="KW-1185">Reference proteome</keyword>
<evidence type="ECO:0000313" key="3">
    <source>
        <dbReference type="Proteomes" id="UP000317977"/>
    </source>
</evidence>
<keyword evidence="1" id="KW-0472">Membrane</keyword>
<keyword evidence="1" id="KW-1133">Transmembrane helix</keyword>
<comment type="caution">
    <text evidence="2">The sequence shown here is derived from an EMBL/GenBank/DDBJ whole genome shotgun (WGS) entry which is preliminary data.</text>
</comment>
<feature type="transmembrane region" description="Helical" evidence="1">
    <location>
        <begin position="12"/>
        <end position="30"/>
    </location>
</feature>
<proteinExistence type="predicted"/>
<protein>
    <submittedName>
        <fullName evidence="2">Uncharacterized protein</fullName>
    </submittedName>
</protein>
<dbReference type="AlphaFoldDB" id="A0A5C6EDX8"/>
<dbReference type="EMBL" id="SJPX01000006">
    <property type="protein sequence ID" value="TWU46644.1"/>
    <property type="molecule type" value="Genomic_DNA"/>
</dbReference>
<organism evidence="2 3">
    <name type="scientific">Rubripirellula reticaptiva</name>
    <dbReference type="NCBI Taxonomy" id="2528013"/>
    <lineage>
        <taxon>Bacteria</taxon>
        <taxon>Pseudomonadati</taxon>
        <taxon>Planctomycetota</taxon>
        <taxon>Planctomycetia</taxon>
        <taxon>Pirellulales</taxon>
        <taxon>Pirellulaceae</taxon>
        <taxon>Rubripirellula</taxon>
    </lineage>
</organism>
<keyword evidence="1" id="KW-0812">Transmembrane</keyword>
<sequence>MERHIKRRRRIIGLGGLAIGALLALIWFFASPRFLKPSTLNFDSARNLEVAEPVTITHDFDPTVANPSLSPEDVVRLQLESLQETAERPERLIVCFSLASPENRMNTGPLSRFAELIRDDAYRPLLGHQNAMIGRAKVIDGQAAVMATIIAVDDQAYAFEFLLSRYRPNGSTSGPLLAEATTMDGRQPDDDSSKCWMTDGVYPVFVADVSAVNSSGVEE</sequence>
<name>A0A5C6EDX8_9BACT</name>
<dbReference type="PANTHER" id="PTHR35716">
    <property type="entry name" value="OS05G0574700 PROTEIN-RELATED"/>
    <property type="match status" value="1"/>
</dbReference>
<accession>A0A5C6EDX8</accession>
<dbReference type="Proteomes" id="UP000317977">
    <property type="component" value="Unassembled WGS sequence"/>
</dbReference>
<gene>
    <name evidence="2" type="ORF">Poly59_56170</name>
</gene>
<evidence type="ECO:0000256" key="1">
    <source>
        <dbReference type="SAM" id="Phobius"/>
    </source>
</evidence>
<dbReference type="OrthoDB" id="289736at2"/>